<dbReference type="EMBL" id="RAPO01000001">
    <property type="protein sequence ID" value="RKD97736.1"/>
    <property type="molecule type" value="Genomic_DNA"/>
</dbReference>
<feature type="transmembrane region" description="Helical" evidence="1">
    <location>
        <begin position="120"/>
        <end position="139"/>
    </location>
</feature>
<accession>A0A419WQP9</accession>
<gene>
    <name evidence="3" type="ORF">ATJ93_0728</name>
</gene>
<keyword evidence="1" id="KW-0812">Transmembrane</keyword>
<protein>
    <recommendedName>
        <fullName evidence="2">DUF2062 domain-containing protein</fullName>
    </recommendedName>
</protein>
<evidence type="ECO:0000256" key="1">
    <source>
        <dbReference type="SAM" id="Phobius"/>
    </source>
</evidence>
<organism evidence="3 4">
    <name type="scientific">Halopiger aswanensis</name>
    <dbReference type="NCBI Taxonomy" id="148449"/>
    <lineage>
        <taxon>Archaea</taxon>
        <taxon>Methanobacteriati</taxon>
        <taxon>Methanobacteriota</taxon>
        <taxon>Stenosarchaea group</taxon>
        <taxon>Halobacteria</taxon>
        <taxon>Halobacteriales</taxon>
        <taxon>Natrialbaceae</taxon>
        <taxon>Halopiger</taxon>
    </lineage>
</organism>
<keyword evidence="1" id="KW-1133">Transmembrane helix</keyword>
<keyword evidence="1" id="KW-0472">Membrane</keyword>
<dbReference type="OrthoDB" id="329979at2157"/>
<feature type="domain" description="DUF2062" evidence="2">
    <location>
        <begin position="16"/>
        <end position="149"/>
    </location>
</feature>
<dbReference type="RefSeq" id="WP_120243237.1">
    <property type="nucleotide sequence ID" value="NZ_RAPO01000001.1"/>
</dbReference>
<evidence type="ECO:0000259" key="2">
    <source>
        <dbReference type="Pfam" id="PF09835"/>
    </source>
</evidence>
<name>A0A419WQP9_9EURY</name>
<keyword evidence="4" id="KW-1185">Reference proteome</keyword>
<dbReference type="AlphaFoldDB" id="A0A419WQP9"/>
<evidence type="ECO:0000313" key="4">
    <source>
        <dbReference type="Proteomes" id="UP000283805"/>
    </source>
</evidence>
<dbReference type="Proteomes" id="UP000283805">
    <property type="component" value="Unassembled WGS sequence"/>
</dbReference>
<evidence type="ECO:0000313" key="3">
    <source>
        <dbReference type="EMBL" id="RKD97736.1"/>
    </source>
</evidence>
<dbReference type="InterPro" id="IPR018639">
    <property type="entry name" value="DUF2062"/>
</dbReference>
<dbReference type="Pfam" id="PF09835">
    <property type="entry name" value="DUF2062"/>
    <property type="match status" value="1"/>
</dbReference>
<proteinExistence type="predicted"/>
<reference evidence="3 4" key="1">
    <citation type="submission" date="2018-09" db="EMBL/GenBank/DDBJ databases">
        <title>Genomic Encyclopedia of Archaeal and Bacterial Type Strains, Phase II (KMG-II): from individual species to whole genera.</title>
        <authorList>
            <person name="Goeker M."/>
        </authorList>
    </citation>
    <scope>NUCLEOTIDE SEQUENCE [LARGE SCALE GENOMIC DNA]</scope>
    <source>
        <strain evidence="3 4">DSM 13151</strain>
    </source>
</reference>
<sequence length="165" mass="17810">MRLRERLARYRDRARDELTAAFREERTPHQIAASFATGVFMTALPTGGVGIGLFFVFCSLWSWVSKPAIFASVAVLNPFVKPAVYVASFQLGGVVLGSGQAAMPSTGISLAAAGAAARQLLVGNLVIAAALAAIGYVLVLQLTRAYRRRDGWLHRASLVSSRFRR</sequence>
<dbReference type="PANTHER" id="PTHR40547:SF1">
    <property type="entry name" value="SLL0298 PROTEIN"/>
    <property type="match status" value="1"/>
</dbReference>
<dbReference type="PANTHER" id="PTHR40547">
    <property type="entry name" value="SLL0298 PROTEIN"/>
    <property type="match status" value="1"/>
</dbReference>
<feature type="transmembrane region" description="Helical" evidence="1">
    <location>
        <begin position="31"/>
        <end position="64"/>
    </location>
</feature>
<comment type="caution">
    <text evidence="3">The sequence shown here is derived from an EMBL/GenBank/DDBJ whole genome shotgun (WGS) entry which is preliminary data.</text>
</comment>